<dbReference type="SUPFAM" id="SSF52518">
    <property type="entry name" value="Thiamin diphosphate-binding fold (THDP-binding)"/>
    <property type="match status" value="1"/>
</dbReference>
<sequence length="92" mass="10279">LVVMYNNRAYYNDWEHQERLARQRGTPMERAYIGMEIADPAPDFAALARSFGWYAEGPVDDPGRVGAAVRRAADRVTATGLPALVDVVCRPR</sequence>
<keyword evidence="3" id="KW-1185">Reference proteome</keyword>
<comment type="caution">
    <text evidence="2">The sequence shown here is derived from an EMBL/GenBank/DDBJ whole genome shotgun (WGS) entry which is preliminary data.</text>
</comment>
<dbReference type="Gene3D" id="3.40.50.970">
    <property type="match status" value="1"/>
</dbReference>
<name>A0ABV5YT99_9ACTN</name>
<dbReference type="Proteomes" id="UP001589627">
    <property type="component" value="Unassembled WGS sequence"/>
</dbReference>
<evidence type="ECO:0000313" key="2">
    <source>
        <dbReference type="EMBL" id="MFB9838316.1"/>
    </source>
</evidence>
<reference evidence="2 3" key="1">
    <citation type="submission" date="2024-09" db="EMBL/GenBank/DDBJ databases">
        <authorList>
            <person name="Sun Q."/>
            <person name="Mori K."/>
        </authorList>
    </citation>
    <scope>NUCLEOTIDE SEQUENCE [LARGE SCALE GENOMIC DNA]</scope>
    <source>
        <strain evidence="2 3">TBRC 0563</strain>
    </source>
</reference>
<dbReference type="EMBL" id="JBHLZP010000495">
    <property type="protein sequence ID" value="MFB9838316.1"/>
    <property type="molecule type" value="Genomic_DNA"/>
</dbReference>
<organism evidence="2 3">
    <name type="scientific">Actinoallomurus acaciae</name>
    <dbReference type="NCBI Taxonomy" id="502577"/>
    <lineage>
        <taxon>Bacteria</taxon>
        <taxon>Bacillati</taxon>
        <taxon>Actinomycetota</taxon>
        <taxon>Actinomycetes</taxon>
        <taxon>Streptosporangiales</taxon>
        <taxon>Thermomonosporaceae</taxon>
        <taxon>Actinoallomurus</taxon>
    </lineage>
</organism>
<proteinExistence type="predicted"/>
<evidence type="ECO:0000313" key="3">
    <source>
        <dbReference type="Proteomes" id="UP001589627"/>
    </source>
</evidence>
<dbReference type="RefSeq" id="WP_378211336.1">
    <property type="nucleotide sequence ID" value="NZ_JBHLZP010000495.1"/>
</dbReference>
<evidence type="ECO:0000259" key="1">
    <source>
        <dbReference type="Pfam" id="PF02775"/>
    </source>
</evidence>
<feature type="domain" description="Thiamine pyrophosphate enzyme TPP-binding" evidence="1">
    <location>
        <begin position="2"/>
        <end position="87"/>
    </location>
</feature>
<protein>
    <submittedName>
        <fullName evidence="2">Thiamine pyrophosphate-dependent enzyme</fullName>
    </submittedName>
</protein>
<dbReference type="InterPro" id="IPR029061">
    <property type="entry name" value="THDP-binding"/>
</dbReference>
<gene>
    <name evidence="2" type="ORF">ACFFNX_39805</name>
</gene>
<feature type="non-terminal residue" evidence="2">
    <location>
        <position position="1"/>
    </location>
</feature>
<dbReference type="InterPro" id="IPR011766">
    <property type="entry name" value="TPP_enzyme_TPP-bd"/>
</dbReference>
<accession>A0ABV5YT99</accession>
<dbReference type="Pfam" id="PF02775">
    <property type="entry name" value="TPP_enzyme_C"/>
    <property type="match status" value="1"/>
</dbReference>